<evidence type="ECO:0000313" key="2">
    <source>
        <dbReference type="EMBL" id="CCF70935.1"/>
    </source>
</evidence>
<sequence length="80" mass="8744">MSPFRLLLLLHPRCLTGLSAHPTQQLAGNTFYRSPYHSFTCLRTLGTFTSSSGLHRMTNDSSLSRHLGADALLTSTPGLI</sequence>
<accession>I2G7D3</accession>
<proteinExistence type="evidence at transcript level"/>
<organism evidence="2">
    <name type="scientific">Colletotrichum higginsianum</name>
    <dbReference type="NCBI Taxonomy" id="80884"/>
    <lineage>
        <taxon>Eukaryota</taxon>
        <taxon>Fungi</taxon>
        <taxon>Dikarya</taxon>
        <taxon>Ascomycota</taxon>
        <taxon>Pezizomycotina</taxon>
        <taxon>Sordariomycetes</taxon>
        <taxon>Hypocreomycetidae</taxon>
        <taxon>Glomerellales</taxon>
        <taxon>Glomerellaceae</taxon>
        <taxon>Colletotrichum</taxon>
        <taxon>Colletotrichum destructivum species complex</taxon>
    </lineage>
</organism>
<feature type="signal peptide" evidence="1">
    <location>
        <begin position="1"/>
        <end position="20"/>
    </location>
</feature>
<reference evidence="2" key="1">
    <citation type="journal article" date="2012" name="PLoS Pathog.">
        <title>Sequential delivery of host-induced virulence effectors by appressoria and intracellular hyphae of the phytopathogen Colletotrichum higginsianum.</title>
        <authorList>
            <person name="Kleemann J."/>
            <person name="Rincon-Rivera L.J."/>
            <person name="Takahara H."/>
            <person name="Neumann U."/>
            <person name="van Themaat E.V.L."/>
            <person name="van der Does H.C."/>
            <person name="Hacquard S."/>
            <person name="Stueber K."/>
            <person name="Will I."/>
            <person name="Schmalenbach W."/>
            <person name="Schmelzer E."/>
            <person name="O'Connell R."/>
        </authorList>
    </citation>
    <scope>NUCLEOTIDE SEQUENCE</scope>
    <source>
        <strain evidence="2">IMI349063A</strain>
        <tissue evidence="2">Infected leaf material</tissue>
    </source>
</reference>
<name>I2G7D3_9PEZI</name>
<keyword evidence="1" id="KW-0732">Signal</keyword>
<feature type="chain" id="PRO_5003658682" evidence="1">
    <location>
        <begin position="21"/>
        <end position="80"/>
    </location>
</feature>
<dbReference type="AlphaFoldDB" id="I2G7D3"/>
<evidence type="ECO:0000256" key="1">
    <source>
        <dbReference type="SAM" id="SignalP"/>
    </source>
</evidence>
<reference evidence="2" key="2">
    <citation type="submission" date="2012-01" db="EMBL/GenBank/DDBJ databases">
        <authorList>
            <person name="Kleemann D."/>
        </authorList>
    </citation>
    <scope>NUCLEOTIDE SEQUENCE</scope>
    <source>
        <strain evidence="2">IMI349063A</strain>
        <tissue evidence="2">Infected leaf material</tissue>
    </source>
</reference>
<protein>
    <submittedName>
        <fullName evidence="2">EC53 protein</fullName>
    </submittedName>
</protein>
<gene>
    <name evidence="2" type="primary">EC53</name>
</gene>
<dbReference type="EMBL" id="HE651216">
    <property type="protein sequence ID" value="CCF70935.1"/>
    <property type="molecule type" value="mRNA"/>
</dbReference>